<keyword evidence="2" id="KW-0378">Hydrolase</keyword>
<keyword evidence="3" id="KW-1185">Reference proteome</keyword>
<evidence type="ECO:0000313" key="3">
    <source>
        <dbReference type="Proteomes" id="UP001522450"/>
    </source>
</evidence>
<dbReference type="Proteomes" id="UP001522450">
    <property type="component" value="Unassembled WGS sequence"/>
</dbReference>
<keyword evidence="2" id="KW-0540">Nuclease</keyword>
<evidence type="ECO:0000313" key="2">
    <source>
        <dbReference type="EMBL" id="MCJ1989261.1"/>
    </source>
</evidence>
<reference evidence="2 3" key="1">
    <citation type="journal article" date="2022" name="Microbiol. Res.">
        <title>Comparative genome analysis, predicted lifestyle and antimicrobial strategies of Lactococcus carnosus and Lactococcus paracarnosus isolated from meat.</title>
        <authorList>
            <person name="Werum V."/>
            <person name="Ehrmann M."/>
            <person name="Vogel R."/>
            <person name="Hilgarth M."/>
        </authorList>
    </citation>
    <scope>NUCLEOTIDE SEQUENCE [LARGE SCALE GENOMIC DNA]</scope>
    <source>
        <strain evidence="2 3">TMW22177</strain>
    </source>
</reference>
<name>A0ABT0ARH4_9LACT</name>
<evidence type="ECO:0000259" key="1">
    <source>
        <dbReference type="Pfam" id="PF07669"/>
    </source>
</evidence>
<gene>
    <name evidence="2" type="ORF">GYN21_03420</name>
</gene>
<dbReference type="RefSeq" id="WP_244034347.1">
    <property type="nucleotide sequence ID" value="NZ_JAAECS010000002.1"/>
</dbReference>
<comment type="caution">
    <text evidence="2">The sequence shown here is derived from an EMBL/GenBank/DDBJ whole genome shotgun (WGS) entry which is preliminary data.</text>
</comment>
<dbReference type="SUPFAM" id="SSF53335">
    <property type="entry name" value="S-adenosyl-L-methionine-dependent methyltransferases"/>
    <property type="match status" value="1"/>
</dbReference>
<feature type="domain" description="Type II methyltransferase M.TaqI-like" evidence="1">
    <location>
        <begin position="1"/>
        <end position="77"/>
    </location>
</feature>
<dbReference type="Pfam" id="PF07669">
    <property type="entry name" value="Eco57I"/>
    <property type="match status" value="1"/>
</dbReference>
<dbReference type="GO" id="GO:0004519">
    <property type="term" value="F:endonuclease activity"/>
    <property type="evidence" value="ECO:0007669"/>
    <property type="project" value="UniProtKB-KW"/>
</dbReference>
<dbReference type="PROSITE" id="PS00092">
    <property type="entry name" value="N6_MTASE"/>
    <property type="match status" value="1"/>
</dbReference>
<protein>
    <submittedName>
        <fullName evidence="2">Restriction endonuclease</fullName>
    </submittedName>
</protein>
<dbReference type="EMBL" id="JAAECS010000002">
    <property type="protein sequence ID" value="MCJ1989261.1"/>
    <property type="molecule type" value="Genomic_DNA"/>
</dbReference>
<dbReference type="InterPro" id="IPR011639">
    <property type="entry name" value="MethylTrfase_TaqI-like_dom"/>
</dbReference>
<organism evidence="2 3">
    <name type="scientific">Pseudolactococcus carnosus</name>
    <dbReference type="NCBI Taxonomy" id="2749961"/>
    <lineage>
        <taxon>Bacteria</taxon>
        <taxon>Bacillati</taxon>
        <taxon>Bacillota</taxon>
        <taxon>Bacilli</taxon>
        <taxon>Lactobacillales</taxon>
        <taxon>Streptococcaceae</taxon>
        <taxon>Pseudolactococcus</taxon>
    </lineage>
</organism>
<dbReference type="InterPro" id="IPR029063">
    <property type="entry name" value="SAM-dependent_MTases_sf"/>
</dbReference>
<dbReference type="InterPro" id="IPR002052">
    <property type="entry name" value="DNA_methylase_N6_adenine_CS"/>
</dbReference>
<proteinExistence type="predicted"/>
<sequence length="344" mass="39142">MKFDVVVGNPPYQDENVGNNNQATPVYNYFYEFAEKIGNEYSLISPARFLSNQGATPKVWNKKMLNDKHLEIAYFNSKSMAVFPGVDIKGGVVILHRNQDENFGAIDTFIPFDELRSIFHKIKLCSENTLSSIVFSPDSYRLTDRVFEDHPELRDRTDASHLRAVASSVFTRYPEIFFDEMPQDGEKYSQIYGRLSGERTYKYVKRVYIAEHANLDKWKVILPGANGTGAFGETLSTPIIGEPGIGHSQTFVSIGAFDTKFEAEALLKYIKSKFGRAMLGIMKTTQNNQSKNSWSKVPLQNFTETLNDVDWNDDINKIDGQLYEKYGLTSDEKMFIEDNVKSMA</sequence>
<accession>A0ABT0ARH4</accession>
<dbReference type="Gene3D" id="3.40.50.150">
    <property type="entry name" value="Vaccinia Virus protein VP39"/>
    <property type="match status" value="1"/>
</dbReference>
<keyword evidence="2" id="KW-0255">Endonuclease</keyword>